<evidence type="ECO:0000259" key="1">
    <source>
        <dbReference type="PROSITE" id="PS50943"/>
    </source>
</evidence>
<dbReference type="InterPro" id="IPR001387">
    <property type="entry name" value="Cro/C1-type_HTH"/>
</dbReference>
<dbReference type="Pfam" id="PF13560">
    <property type="entry name" value="HTH_31"/>
    <property type="match status" value="1"/>
</dbReference>
<dbReference type="CDD" id="cd00093">
    <property type="entry name" value="HTH_XRE"/>
    <property type="match status" value="1"/>
</dbReference>
<dbReference type="OrthoDB" id="8902678at2"/>
<dbReference type="AlphaFoldDB" id="A0A2P7SJU3"/>
<dbReference type="EMBL" id="PXYL01000002">
    <property type="protein sequence ID" value="PSJ62750.1"/>
    <property type="molecule type" value="Genomic_DNA"/>
</dbReference>
<dbReference type="InterPro" id="IPR010982">
    <property type="entry name" value="Lambda_DNA-bd_dom_sf"/>
</dbReference>
<accession>A0A2P7SJU3</accession>
<dbReference type="RefSeq" id="WP_106722650.1">
    <property type="nucleotide sequence ID" value="NZ_PXYL01000002.1"/>
</dbReference>
<protein>
    <submittedName>
        <fullName evidence="2">Transcriptional regulator</fullName>
    </submittedName>
</protein>
<dbReference type="Gene3D" id="1.10.260.40">
    <property type="entry name" value="lambda repressor-like DNA-binding domains"/>
    <property type="match status" value="1"/>
</dbReference>
<feature type="domain" description="HTH cro/C1-type" evidence="1">
    <location>
        <begin position="18"/>
        <end position="62"/>
    </location>
</feature>
<sequence>MDDDFPRNLALLCSYHASIADACRRLGMNRQQFNKYLSGHTRPSRRNMRRMCDFFGVTEAEMLMEPAQLEQIVALRRRPDPVPQIRRPLMYVEALYRRSQSLEKYVGFYYRYFYSFGNKGMITKSLAAIKRIDDQYYWKNIEINRHKDTEKTIGFSKYTGTVLYLADRIHIVEYESLNFTSITQMTLYPSHQHRLFRLMGVQTGGPTRRGRKPGASKVALDYLGKEVDLRKALAGAGLFLPDSKALPADIAGLVANSVPPGAFVLEVDEP</sequence>
<dbReference type="SUPFAM" id="SSF47413">
    <property type="entry name" value="lambda repressor-like DNA-binding domains"/>
    <property type="match status" value="1"/>
</dbReference>
<dbReference type="PROSITE" id="PS50943">
    <property type="entry name" value="HTH_CROC1"/>
    <property type="match status" value="1"/>
</dbReference>
<dbReference type="Proteomes" id="UP000240653">
    <property type="component" value="Unassembled WGS sequence"/>
</dbReference>
<keyword evidence="3" id="KW-1185">Reference proteome</keyword>
<evidence type="ECO:0000313" key="2">
    <source>
        <dbReference type="EMBL" id="PSJ62750.1"/>
    </source>
</evidence>
<proteinExistence type="predicted"/>
<evidence type="ECO:0000313" key="3">
    <source>
        <dbReference type="Proteomes" id="UP000240653"/>
    </source>
</evidence>
<reference evidence="2 3" key="1">
    <citation type="submission" date="2018-03" db="EMBL/GenBank/DDBJ databases">
        <title>The draft genome of Mesorhizobium soli JCM 19897.</title>
        <authorList>
            <person name="Li L."/>
            <person name="Liu L."/>
            <person name="Liang L."/>
            <person name="Wang T."/>
            <person name="Zhang X."/>
        </authorList>
    </citation>
    <scope>NUCLEOTIDE SEQUENCE [LARGE SCALE GENOMIC DNA]</scope>
    <source>
        <strain evidence="2 3">JCM 19897</strain>
    </source>
</reference>
<organism evidence="2 3">
    <name type="scientific">Pseudaminobacter soli</name>
    <name type="common">ex Li et al. 2025</name>
    <dbReference type="NCBI Taxonomy" id="1295366"/>
    <lineage>
        <taxon>Bacteria</taxon>
        <taxon>Pseudomonadati</taxon>
        <taxon>Pseudomonadota</taxon>
        <taxon>Alphaproteobacteria</taxon>
        <taxon>Hyphomicrobiales</taxon>
        <taxon>Phyllobacteriaceae</taxon>
        <taxon>Pseudaminobacter</taxon>
    </lineage>
</organism>
<dbReference type="GO" id="GO:0003677">
    <property type="term" value="F:DNA binding"/>
    <property type="evidence" value="ECO:0007669"/>
    <property type="project" value="InterPro"/>
</dbReference>
<gene>
    <name evidence="2" type="ORF">C7I85_03895</name>
</gene>
<name>A0A2P7SJU3_9HYPH</name>
<comment type="caution">
    <text evidence="2">The sequence shown here is derived from an EMBL/GenBank/DDBJ whole genome shotgun (WGS) entry which is preliminary data.</text>
</comment>